<feature type="transmembrane region" description="Helical" evidence="1">
    <location>
        <begin position="300"/>
        <end position="323"/>
    </location>
</feature>
<keyword evidence="1" id="KW-0472">Membrane</keyword>
<accession>A0ABW7BG75</accession>
<evidence type="ECO:0000313" key="3">
    <source>
        <dbReference type="Proteomes" id="UP001604267"/>
    </source>
</evidence>
<feature type="transmembrane region" description="Helical" evidence="1">
    <location>
        <begin position="130"/>
        <end position="156"/>
    </location>
</feature>
<evidence type="ECO:0000313" key="2">
    <source>
        <dbReference type="EMBL" id="MFG3014937.1"/>
    </source>
</evidence>
<feature type="transmembrane region" description="Helical" evidence="1">
    <location>
        <begin position="205"/>
        <end position="226"/>
    </location>
</feature>
<evidence type="ECO:0000256" key="1">
    <source>
        <dbReference type="SAM" id="Phobius"/>
    </source>
</evidence>
<dbReference type="EMBL" id="JBICYV010000017">
    <property type="protein sequence ID" value="MFG3014937.1"/>
    <property type="molecule type" value="Genomic_DNA"/>
</dbReference>
<sequence length="356" mass="37332">MTAALSAPARANTAPRQIRWLLRVHRPALCAWTVLVVGLAATLLWLWGPLTDAAATGWHQYHARCWRLTPCRYDQDAILRYKDLHQYTTVAVLAVPFLAAAWAGAALTGREVETGTARLSWTQTVSPVRWLATRLTVPALLVTAGTGLLALLHHVVWSAGYHRIDSVKPWDDVPTFYSGGPIVAGLALAGLVLGALIGLLLGRSLLALCSSALAVAPLWIAVHMTLPHLWPVATSVSGRRASPSYSGIKVAEGIVTSSGAHQPTSACTVDISPGCQALNDRRGAVGFYTDYHPYSHYWPLQLATTGALLALAALLAGLALWLVRRRTTGGRAGGTAALGGGAGTEAGTGAGAGAAV</sequence>
<protein>
    <submittedName>
        <fullName evidence="2">ABC transporter permease</fullName>
    </submittedName>
</protein>
<keyword evidence="1" id="KW-0812">Transmembrane</keyword>
<feature type="transmembrane region" description="Helical" evidence="1">
    <location>
        <begin position="29"/>
        <end position="48"/>
    </location>
</feature>
<proteinExistence type="predicted"/>
<dbReference type="Proteomes" id="UP001604267">
    <property type="component" value="Unassembled WGS sequence"/>
</dbReference>
<reference evidence="2 3" key="1">
    <citation type="submission" date="2024-10" db="EMBL/GenBank/DDBJ databases">
        <title>The Natural Products Discovery Center: Release of the First 8490 Sequenced Strains for Exploring Actinobacteria Biosynthetic Diversity.</title>
        <authorList>
            <person name="Kalkreuter E."/>
            <person name="Kautsar S.A."/>
            <person name="Yang D."/>
            <person name="Bader C.D."/>
            <person name="Teijaro C.N."/>
            <person name="Fluegel L."/>
            <person name="Davis C.M."/>
            <person name="Simpson J.R."/>
            <person name="Lauterbach L."/>
            <person name="Steele A.D."/>
            <person name="Gui C."/>
            <person name="Meng S."/>
            <person name="Li G."/>
            <person name="Viehrig K."/>
            <person name="Ye F."/>
            <person name="Su P."/>
            <person name="Kiefer A.F."/>
            <person name="Nichols A."/>
            <person name="Cepeda A.J."/>
            <person name="Yan W."/>
            <person name="Fan B."/>
            <person name="Jiang Y."/>
            <person name="Adhikari A."/>
            <person name="Zheng C.-J."/>
            <person name="Schuster L."/>
            <person name="Cowan T.M."/>
            <person name="Smanski M.J."/>
            <person name="Chevrette M.G."/>
            <person name="De Carvalho L.P.S."/>
            <person name="Shen B."/>
        </authorList>
    </citation>
    <scope>NUCLEOTIDE SEQUENCE [LARGE SCALE GENOMIC DNA]</scope>
    <source>
        <strain evidence="2 3">NPDC048320</strain>
    </source>
</reference>
<gene>
    <name evidence="2" type="ORF">ACGFZB_31815</name>
</gene>
<keyword evidence="1" id="KW-1133">Transmembrane helix</keyword>
<comment type="caution">
    <text evidence="2">The sequence shown here is derived from an EMBL/GenBank/DDBJ whole genome shotgun (WGS) entry which is preliminary data.</text>
</comment>
<dbReference type="RefSeq" id="WP_392822095.1">
    <property type="nucleotide sequence ID" value="NZ_JBICYV010000017.1"/>
</dbReference>
<organism evidence="2 3">
    <name type="scientific">Streptomyces cinerochromogenes</name>
    <dbReference type="NCBI Taxonomy" id="66422"/>
    <lineage>
        <taxon>Bacteria</taxon>
        <taxon>Bacillati</taxon>
        <taxon>Actinomycetota</taxon>
        <taxon>Actinomycetes</taxon>
        <taxon>Kitasatosporales</taxon>
        <taxon>Streptomycetaceae</taxon>
        <taxon>Streptomyces</taxon>
    </lineage>
</organism>
<feature type="transmembrane region" description="Helical" evidence="1">
    <location>
        <begin position="176"/>
        <end position="198"/>
    </location>
</feature>
<feature type="transmembrane region" description="Helical" evidence="1">
    <location>
        <begin position="87"/>
        <end position="109"/>
    </location>
</feature>
<name>A0ABW7BG75_9ACTN</name>
<keyword evidence="3" id="KW-1185">Reference proteome</keyword>